<dbReference type="Pfam" id="PF14698">
    <property type="entry name" value="ASL_C2"/>
    <property type="match status" value="1"/>
</dbReference>
<dbReference type="HAMAP" id="MF_00006">
    <property type="entry name" value="Arg_succ_lyase"/>
    <property type="match status" value="1"/>
</dbReference>
<dbReference type="CDD" id="cd01359">
    <property type="entry name" value="Argininosuccinate_lyase"/>
    <property type="match status" value="1"/>
</dbReference>
<evidence type="ECO:0000256" key="1">
    <source>
        <dbReference type="HAMAP-Rule" id="MF_00006"/>
    </source>
</evidence>
<organism evidence="5 6">
    <name type="scientific">Methanofollis tationis</name>
    <dbReference type="NCBI Taxonomy" id="81417"/>
    <lineage>
        <taxon>Archaea</taxon>
        <taxon>Methanobacteriati</taxon>
        <taxon>Methanobacteriota</taxon>
        <taxon>Stenosarchaea group</taxon>
        <taxon>Methanomicrobia</taxon>
        <taxon>Methanomicrobiales</taxon>
        <taxon>Methanomicrobiaceae</taxon>
        <taxon>Methanofollis</taxon>
    </lineage>
</organism>
<dbReference type="UniPathway" id="UPA00068">
    <property type="reaction ID" value="UER00114"/>
</dbReference>
<dbReference type="InterPro" id="IPR000362">
    <property type="entry name" value="Fumarate_lyase_fam"/>
</dbReference>
<dbReference type="EC" id="4.3.2.1" evidence="1 2"/>
<keyword evidence="1 5" id="KW-0456">Lyase</keyword>
<proteinExistence type="inferred from homology"/>
<dbReference type="InterPro" id="IPR008948">
    <property type="entry name" value="L-Aspartase-like"/>
</dbReference>
<dbReference type="InterPro" id="IPR022761">
    <property type="entry name" value="Fumarate_lyase_N"/>
</dbReference>
<keyword evidence="1" id="KW-0963">Cytoplasm</keyword>
<feature type="domain" description="Argininosuccinate lyase C-terminal" evidence="4">
    <location>
        <begin position="366"/>
        <end position="438"/>
    </location>
</feature>
<evidence type="ECO:0000313" key="6">
    <source>
        <dbReference type="Proteomes" id="UP000570823"/>
    </source>
</evidence>
<dbReference type="GO" id="GO:0004056">
    <property type="term" value="F:argininosuccinate lyase activity"/>
    <property type="evidence" value="ECO:0007669"/>
    <property type="project" value="UniProtKB-UniRule"/>
</dbReference>
<dbReference type="GO" id="GO:0042450">
    <property type="term" value="P:L-arginine biosynthetic process via ornithine"/>
    <property type="evidence" value="ECO:0007669"/>
    <property type="project" value="UniProtKB-UniRule"/>
</dbReference>
<dbReference type="InterPro" id="IPR009049">
    <property type="entry name" value="Argininosuccinate_lyase"/>
</dbReference>
<dbReference type="SUPFAM" id="SSF48557">
    <property type="entry name" value="L-aspartase-like"/>
    <property type="match status" value="1"/>
</dbReference>
<dbReference type="PANTHER" id="PTHR43814">
    <property type="entry name" value="ARGININOSUCCINATE LYASE"/>
    <property type="match status" value="1"/>
</dbReference>
<protein>
    <recommendedName>
        <fullName evidence="1 2">Argininosuccinate lyase</fullName>
        <shortName evidence="1">ASAL</shortName>
        <ecNumber evidence="1 2">4.3.2.1</ecNumber>
    </recommendedName>
    <alternativeName>
        <fullName evidence="1">Arginosuccinase</fullName>
    </alternativeName>
</protein>
<comment type="similarity">
    <text evidence="1">Belongs to the lyase 1 family. Argininosuccinate lyase subfamily.</text>
</comment>
<name>A0A7K4HM35_9EURY</name>
<gene>
    <name evidence="1 5" type="primary">argH</name>
    <name evidence="5" type="ORF">HWN36_02655</name>
</gene>
<dbReference type="Pfam" id="PF00206">
    <property type="entry name" value="Lyase_1"/>
    <property type="match status" value="1"/>
</dbReference>
<keyword evidence="1" id="KW-0055">Arginine biosynthesis</keyword>
<dbReference type="Gene3D" id="1.20.200.10">
    <property type="entry name" value="Fumarase/aspartase (Central domain)"/>
    <property type="match status" value="1"/>
</dbReference>
<keyword evidence="1" id="KW-0028">Amino-acid biosynthesis</keyword>
<keyword evidence="6" id="KW-1185">Reference proteome</keyword>
<dbReference type="Gene3D" id="1.10.275.10">
    <property type="entry name" value="Fumarase/aspartase (N-terminal domain)"/>
    <property type="match status" value="1"/>
</dbReference>
<dbReference type="Gene3D" id="1.10.40.30">
    <property type="entry name" value="Fumarase/aspartase (C-terminal domain)"/>
    <property type="match status" value="1"/>
</dbReference>
<dbReference type="PRINTS" id="PR00149">
    <property type="entry name" value="FUMRATELYASE"/>
</dbReference>
<dbReference type="PRINTS" id="PR00145">
    <property type="entry name" value="ARGSUCLYASE"/>
</dbReference>
<dbReference type="PANTHER" id="PTHR43814:SF1">
    <property type="entry name" value="ARGININOSUCCINATE LYASE"/>
    <property type="match status" value="1"/>
</dbReference>
<accession>A0A7K4HM35</accession>
<comment type="catalytic activity">
    <reaction evidence="1">
        <text>2-(N(omega)-L-arginino)succinate = fumarate + L-arginine</text>
        <dbReference type="Rhea" id="RHEA:24020"/>
        <dbReference type="ChEBI" id="CHEBI:29806"/>
        <dbReference type="ChEBI" id="CHEBI:32682"/>
        <dbReference type="ChEBI" id="CHEBI:57472"/>
        <dbReference type="EC" id="4.3.2.1"/>
    </reaction>
</comment>
<sequence>MQRDLVRRGRLSDDRTGEVMHFLSSMAADREIADMDVLVDMAHLLMLSRQGIIDRAAAEALMRALIGFYRDGIPAEAYDERFEDIHAGKEAVLIGQVGEAFGGRLHMARSRNDEVATCIRMRLRDDLIALVEETCRLRGLLLDLAGEHTETIMPGFTHLQHAQPTTLAHHLLAYEAALGRDGGRLLGAYDRANECPLGAAAFASTGFAIDREMTAALLGFERPMGNSMDAVSTRDFALEALSACAVQMATVSRLCEEMVVWSTAFVRFVTLADGYSSTSSIMPQKKNPDTAEIMRAKAGTVAGSLVAALTITKGLPMSYNRDLQELTPHLWRGVEAAHQSLGVLRGMLATATFHPDRMAAESGCGFSTATELADVMVREYGLPFRTAHSIVGRAVKMGALDLATLEAAAQEVAGLSLCGQGLTAERVAAALDPAFSVAERKAIGGPAPSETTRAIAERRRLLAGDEAAAAARKEAVATAIAGLIVEAGRLAEHE</sequence>
<dbReference type="NCBIfam" id="TIGR00838">
    <property type="entry name" value="argH"/>
    <property type="match status" value="1"/>
</dbReference>
<dbReference type="EMBL" id="JABXWR010000001">
    <property type="protein sequence ID" value="NVO66232.1"/>
    <property type="molecule type" value="Genomic_DNA"/>
</dbReference>
<dbReference type="FunFam" id="1.20.200.10:FF:000015">
    <property type="entry name" value="argininosuccinate lyase isoform X2"/>
    <property type="match status" value="1"/>
</dbReference>
<evidence type="ECO:0000259" key="4">
    <source>
        <dbReference type="Pfam" id="PF14698"/>
    </source>
</evidence>
<evidence type="ECO:0000256" key="2">
    <source>
        <dbReference type="NCBIfam" id="TIGR00838"/>
    </source>
</evidence>
<comment type="subcellular location">
    <subcellularLocation>
        <location evidence="1">Cytoplasm</location>
    </subcellularLocation>
</comment>
<evidence type="ECO:0000259" key="3">
    <source>
        <dbReference type="Pfam" id="PF00206"/>
    </source>
</evidence>
<dbReference type="OrthoDB" id="27337at2157"/>
<evidence type="ECO:0000313" key="5">
    <source>
        <dbReference type="EMBL" id="NVO66232.1"/>
    </source>
</evidence>
<feature type="domain" description="Fumarate lyase N-terminal" evidence="3">
    <location>
        <begin position="99"/>
        <end position="303"/>
    </location>
</feature>
<reference evidence="5 6" key="1">
    <citation type="submission" date="2020-06" db="EMBL/GenBank/DDBJ databases">
        <title>Methanofollis fontis sp. nov., a methanogen isolated from marine sediments near a cold seep at Four-Way Closure Ridge offshore southwestern Taiwan.</title>
        <authorList>
            <person name="Chen S.-C."/>
            <person name="Teng N.-H."/>
            <person name="Lin Y.-S."/>
            <person name="Lai M.-C."/>
            <person name="Chen H.-H."/>
            <person name="Wang C.-C."/>
        </authorList>
    </citation>
    <scope>NUCLEOTIDE SEQUENCE [LARGE SCALE GENOMIC DNA]</scope>
    <source>
        <strain evidence="5 6">DSM 2702</strain>
    </source>
</reference>
<comment type="caution">
    <text evidence="5">The sequence shown here is derived from an EMBL/GenBank/DDBJ whole genome shotgun (WGS) entry which is preliminary data.</text>
</comment>
<dbReference type="AlphaFoldDB" id="A0A7K4HM35"/>
<comment type="pathway">
    <text evidence="1">Amino-acid biosynthesis; L-arginine biosynthesis; L-arginine from L-ornithine and carbamoyl phosphate: step 3/3.</text>
</comment>
<dbReference type="RefSeq" id="WP_176787946.1">
    <property type="nucleotide sequence ID" value="NZ_JABXWR010000001.1"/>
</dbReference>
<dbReference type="GO" id="GO:0005829">
    <property type="term" value="C:cytosol"/>
    <property type="evidence" value="ECO:0007669"/>
    <property type="project" value="TreeGrafter"/>
</dbReference>
<dbReference type="InterPro" id="IPR024083">
    <property type="entry name" value="Fumarase/histidase_N"/>
</dbReference>
<dbReference type="Proteomes" id="UP000570823">
    <property type="component" value="Unassembled WGS sequence"/>
</dbReference>
<dbReference type="InterPro" id="IPR029419">
    <property type="entry name" value="Arg_succ_lyase_C"/>
</dbReference>